<dbReference type="SUPFAM" id="SSF56281">
    <property type="entry name" value="Metallo-hydrolase/oxidoreductase"/>
    <property type="match status" value="1"/>
</dbReference>
<organism evidence="1 2">
    <name type="scientific">Candidatus Jacksonbacteria bacterium RIFCSPLOWO2_02_FULL_44_20</name>
    <dbReference type="NCBI Taxonomy" id="1798460"/>
    <lineage>
        <taxon>Bacteria</taxon>
        <taxon>Candidatus Jacksoniibacteriota</taxon>
    </lineage>
</organism>
<evidence type="ECO:0008006" key="3">
    <source>
        <dbReference type="Google" id="ProtNLM"/>
    </source>
</evidence>
<dbReference type="InterPro" id="IPR036866">
    <property type="entry name" value="RibonucZ/Hydroxyglut_hydro"/>
</dbReference>
<dbReference type="EMBL" id="MHJU01000036">
    <property type="protein sequence ID" value="OGY72390.1"/>
    <property type="molecule type" value="Genomic_DNA"/>
</dbReference>
<evidence type="ECO:0000313" key="1">
    <source>
        <dbReference type="EMBL" id="OGY72390.1"/>
    </source>
</evidence>
<proteinExistence type="predicted"/>
<gene>
    <name evidence="1" type="ORF">A3H61_03670</name>
</gene>
<dbReference type="Pfam" id="PF13483">
    <property type="entry name" value="Lactamase_B_3"/>
    <property type="match status" value="1"/>
</dbReference>
<dbReference type="PANTHER" id="PTHR39189:SF1">
    <property type="entry name" value="UPF0173 METAL-DEPENDENT HYDROLASE YTKL"/>
    <property type="match status" value="1"/>
</dbReference>
<dbReference type="AlphaFoldDB" id="A0A1G2A8K5"/>
<dbReference type="PANTHER" id="PTHR39189">
    <property type="entry name" value="UPF0173 METAL-DEPENDENT HYDROLASE YTKL"/>
    <property type="match status" value="1"/>
</dbReference>
<name>A0A1G2A8K5_9BACT</name>
<dbReference type="Gene3D" id="3.60.15.10">
    <property type="entry name" value="Ribonuclease Z/Hydroxyacylglutathione hydrolase-like"/>
    <property type="match status" value="1"/>
</dbReference>
<evidence type="ECO:0000313" key="2">
    <source>
        <dbReference type="Proteomes" id="UP000178315"/>
    </source>
</evidence>
<dbReference type="Proteomes" id="UP000178315">
    <property type="component" value="Unassembled WGS sequence"/>
</dbReference>
<comment type="caution">
    <text evidence="1">The sequence shown here is derived from an EMBL/GenBank/DDBJ whole genome shotgun (WGS) entry which is preliminary data.</text>
</comment>
<reference evidence="1 2" key="1">
    <citation type="journal article" date="2016" name="Nat. Commun.">
        <title>Thousands of microbial genomes shed light on interconnected biogeochemical processes in an aquifer system.</title>
        <authorList>
            <person name="Anantharaman K."/>
            <person name="Brown C.T."/>
            <person name="Hug L.A."/>
            <person name="Sharon I."/>
            <person name="Castelle C.J."/>
            <person name="Probst A.J."/>
            <person name="Thomas B.C."/>
            <person name="Singh A."/>
            <person name="Wilkins M.J."/>
            <person name="Karaoz U."/>
            <person name="Brodie E.L."/>
            <person name="Williams K.H."/>
            <person name="Hubbard S.S."/>
            <person name="Banfield J.F."/>
        </authorList>
    </citation>
    <scope>NUCLEOTIDE SEQUENCE [LARGE SCALE GENOMIC DNA]</scope>
</reference>
<protein>
    <recommendedName>
        <fullName evidence="3">Lactamase</fullName>
    </recommendedName>
</protein>
<sequence length="208" mass="22616">MYLYFLGESGFKIKTERATIVIDPPHKNTGLSQSALSADIIVVSHASQTDVGRVTESEKDARPFIINAPGEYETRGVFLYAFQGKNDTVLSLIKADNLSIAHLAGISEILDDKTLELFEGAEIALVPVGGNGVLSPKLADQVISQIEPHIVIPMNFAIPKLTIARESVDTFLSEMGAKGLQAESSLYITKEKLPHEETKVVLLQVKVL</sequence>
<accession>A0A1G2A8K5</accession>